<gene>
    <name evidence="1" type="ORF">D9758_018092</name>
</gene>
<accession>A0A8H5BYA3</accession>
<dbReference type="AlphaFoldDB" id="A0A8H5BYA3"/>
<comment type="caution">
    <text evidence="1">The sequence shown here is derived from an EMBL/GenBank/DDBJ whole genome shotgun (WGS) entry which is preliminary data.</text>
</comment>
<name>A0A8H5BYA3_9AGAR</name>
<evidence type="ECO:0000313" key="1">
    <source>
        <dbReference type="EMBL" id="KAF5331787.1"/>
    </source>
</evidence>
<organism evidence="1 2">
    <name type="scientific">Tetrapyrgos nigripes</name>
    <dbReference type="NCBI Taxonomy" id="182062"/>
    <lineage>
        <taxon>Eukaryota</taxon>
        <taxon>Fungi</taxon>
        <taxon>Dikarya</taxon>
        <taxon>Basidiomycota</taxon>
        <taxon>Agaricomycotina</taxon>
        <taxon>Agaricomycetes</taxon>
        <taxon>Agaricomycetidae</taxon>
        <taxon>Agaricales</taxon>
        <taxon>Marasmiineae</taxon>
        <taxon>Marasmiaceae</taxon>
        <taxon>Tetrapyrgos</taxon>
    </lineage>
</organism>
<evidence type="ECO:0000313" key="2">
    <source>
        <dbReference type="Proteomes" id="UP000559256"/>
    </source>
</evidence>
<protein>
    <submittedName>
        <fullName evidence="1">Uncharacterized protein</fullName>
    </submittedName>
</protein>
<proteinExistence type="predicted"/>
<dbReference type="Proteomes" id="UP000559256">
    <property type="component" value="Unassembled WGS sequence"/>
</dbReference>
<sequence>MGLQQSDLCLQSSLNFLYLQSDMANSLKMGKWCLAPTQQTLKALVELHRCNVNRPIGQRRLFVRGLSLFMDPEAPHNSTIRIPTCHASDALRCQDSSLYQSASERLLLVSFMAFLWAKNVPQEFQEQPGYAIMDDDGDKDAVSAAKLLDGLQLISDSDMTVAADGDRFT</sequence>
<dbReference type="EMBL" id="JAACJM010000318">
    <property type="protein sequence ID" value="KAF5331787.1"/>
    <property type="molecule type" value="Genomic_DNA"/>
</dbReference>
<keyword evidence="2" id="KW-1185">Reference proteome</keyword>
<reference evidence="1 2" key="1">
    <citation type="journal article" date="2020" name="ISME J.">
        <title>Uncovering the hidden diversity of litter-decomposition mechanisms in mushroom-forming fungi.</title>
        <authorList>
            <person name="Floudas D."/>
            <person name="Bentzer J."/>
            <person name="Ahren D."/>
            <person name="Johansson T."/>
            <person name="Persson P."/>
            <person name="Tunlid A."/>
        </authorList>
    </citation>
    <scope>NUCLEOTIDE SEQUENCE [LARGE SCALE GENOMIC DNA]</scope>
    <source>
        <strain evidence="1 2">CBS 291.85</strain>
    </source>
</reference>